<feature type="non-terminal residue" evidence="1">
    <location>
        <position position="1"/>
    </location>
</feature>
<protein>
    <submittedName>
        <fullName evidence="1">Uncharacterized protein</fullName>
    </submittedName>
</protein>
<accession>A0A1N6FMV4</accession>
<organism evidence="1 2">
    <name type="scientific">Sulfurivirga caldicuralii</name>
    <dbReference type="NCBI Taxonomy" id="364032"/>
    <lineage>
        <taxon>Bacteria</taxon>
        <taxon>Pseudomonadati</taxon>
        <taxon>Pseudomonadota</taxon>
        <taxon>Gammaproteobacteria</taxon>
        <taxon>Thiotrichales</taxon>
        <taxon>Piscirickettsiaceae</taxon>
        <taxon>Sulfurivirga</taxon>
    </lineage>
</organism>
<dbReference type="InterPro" id="IPR035924">
    <property type="entry name" value="FlaG-like_sf"/>
</dbReference>
<reference evidence="1 2" key="1">
    <citation type="submission" date="2016-11" db="EMBL/GenBank/DDBJ databases">
        <authorList>
            <person name="Jaros S."/>
            <person name="Januszkiewicz K."/>
            <person name="Wedrychowicz H."/>
        </authorList>
    </citation>
    <scope>NUCLEOTIDE SEQUENCE [LARGE SCALE GENOMIC DNA]</scope>
    <source>
        <strain evidence="1 2">DSM 17737</strain>
    </source>
</reference>
<evidence type="ECO:0000313" key="1">
    <source>
        <dbReference type="EMBL" id="SIN96647.1"/>
    </source>
</evidence>
<dbReference type="AlphaFoldDB" id="A0A1N6FMV4"/>
<dbReference type="Proteomes" id="UP000198461">
    <property type="component" value="Unassembled WGS sequence"/>
</dbReference>
<name>A0A1N6FMV4_9GAMM</name>
<proteinExistence type="predicted"/>
<dbReference type="EMBL" id="FSRE01000002">
    <property type="protein sequence ID" value="SIN96647.1"/>
    <property type="molecule type" value="Genomic_DNA"/>
</dbReference>
<evidence type="ECO:0000313" key="2">
    <source>
        <dbReference type="Proteomes" id="UP000198461"/>
    </source>
</evidence>
<gene>
    <name evidence="1" type="ORF">SAMN05443662_1147</name>
</gene>
<dbReference type="SUPFAM" id="SSF160214">
    <property type="entry name" value="FlaG-like"/>
    <property type="match status" value="1"/>
</dbReference>
<keyword evidence="2" id="KW-1185">Reference proteome</keyword>
<sequence length="46" mass="5285">NKVIRQIPSEEALARLEMIQRYLEQSDYGDGEVREAITGILLNQHS</sequence>